<reference evidence="2" key="1">
    <citation type="submission" date="2015-08" db="EMBL/GenBank/DDBJ databases">
        <title>Vibrio galatheae sp. nov., a novel member of the Vibrionaceae family isolated from the Solomon Islands.</title>
        <authorList>
            <person name="Giubergia S."/>
            <person name="Machado H."/>
            <person name="Mateiu R.V."/>
            <person name="Gram L."/>
        </authorList>
    </citation>
    <scope>NUCLEOTIDE SEQUENCE [LARGE SCALE GENOMIC DNA]</scope>
    <source>
        <strain evidence="2">DSM 19134</strain>
    </source>
</reference>
<sequence>MLKVLPESLTWLLKNLIPVQIAKKESPKPTIVQLACQYAIATSIVIMAISPMGLQVALKPK</sequence>
<name>A0A0M0HWS3_9VIBR</name>
<gene>
    <name evidence="1" type="ORF">AKJ31_16830</name>
</gene>
<dbReference type="Proteomes" id="UP000037530">
    <property type="component" value="Unassembled WGS sequence"/>
</dbReference>
<dbReference type="STRING" id="171383.AKJ31_16830"/>
<proteinExistence type="predicted"/>
<organism evidence="1 2">
    <name type="scientific">Vibrio hepatarius</name>
    <dbReference type="NCBI Taxonomy" id="171383"/>
    <lineage>
        <taxon>Bacteria</taxon>
        <taxon>Pseudomonadati</taxon>
        <taxon>Pseudomonadota</taxon>
        <taxon>Gammaproteobacteria</taxon>
        <taxon>Vibrionales</taxon>
        <taxon>Vibrionaceae</taxon>
        <taxon>Vibrio</taxon>
        <taxon>Vibrio oreintalis group</taxon>
    </lineage>
</organism>
<dbReference type="EMBL" id="LHPI01000018">
    <property type="protein sequence ID" value="KOO06514.1"/>
    <property type="molecule type" value="Genomic_DNA"/>
</dbReference>
<keyword evidence="2" id="KW-1185">Reference proteome</keyword>
<evidence type="ECO:0000313" key="2">
    <source>
        <dbReference type="Proteomes" id="UP000037530"/>
    </source>
</evidence>
<dbReference type="AlphaFoldDB" id="A0A0M0HWS3"/>
<accession>A0A0M0HWS3</accession>
<comment type="caution">
    <text evidence="1">The sequence shown here is derived from an EMBL/GenBank/DDBJ whole genome shotgun (WGS) entry which is preliminary data.</text>
</comment>
<protein>
    <submittedName>
        <fullName evidence="1">Uncharacterized protein</fullName>
    </submittedName>
</protein>
<evidence type="ECO:0000313" key="1">
    <source>
        <dbReference type="EMBL" id="KOO06514.1"/>
    </source>
</evidence>